<dbReference type="Gene3D" id="2.60.120.10">
    <property type="entry name" value="Jelly Rolls"/>
    <property type="match status" value="1"/>
</dbReference>
<dbReference type="Proteomes" id="UP001597326">
    <property type="component" value="Unassembled WGS sequence"/>
</dbReference>
<dbReference type="InterPro" id="IPR047263">
    <property type="entry name" value="HNL-like_cupin"/>
</dbReference>
<dbReference type="InterPro" id="IPR014710">
    <property type="entry name" value="RmlC-like_jellyroll"/>
</dbReference>
<proteinExistence type="predicted"/>
<name>A0ABW4RTU3_9ACTN</name>
<sequence length="138" mass="15018">MDKLTRGATGKGPAERFTGDVHVDAIFSGTDPSRMTVAHVHFTPGARTNWHSHAVGQLLHGTDGVGLVVTRDQKTVTIRPGETVWIEPGDEHWHGACADNLMAHIASLESDGSGQDPTTWLEPVDEQEYQRANQAVRD</sequence>
<feature type="domain" description="Cupin type-2" evidence="2">
    <location>
        <begin position="39"/>
        <end position="99"/>
    </location>
</feature>
<dbReference type="PANTHER" id="PTHR43698">
    <property type="entry name" value="RIBD C-TERMINAL DOMAIN CONTAINING PROTEIN"/>
    <property type="match status" value="1"/>
</dbReference>
<evidence type="ECO:0000313" key="4">
    <source>
        <dbReference type="Proteomes" id="UP001597326"/>
    </source>
</evidence>
<accession>A0ABW4RTU3</accession>
<dbReference type="RefSeq" id="WP_343872540.1">
    <property type="nucleotide sequence ID" value="NZ_BAAAIX010000009.1"/>
</dbReference>
<dbReference type="PANTHER" id="PTHR43698:SF1">
    <property type="entry name" value="BLL4564 PROTEIN"/>
    <property type="match status" value="1"/>
</dbReference>
<organism evidence="3 4">
    <name type="scientific">Luteococcus peritonei</name>
    <dbReference type="NCBI Taxonomy" id="88874"/>
    <lineage>
        <taxon>Bacteria</taxon>
        <taxon>Bacillati</taxon>
        <taxon>Actinomycetota</taxon>
        <taxon>Actinomycetes</taxon>
        <taxon>Propionibacteriales</taxon>
        <taxon>Propionibacteriaceae</taxon>
        <taxon>Luteococcus</taxon>
    </lineage>
</organism>
<dbReference type="InterPro" id="IPR011051">
    <property type="entry name" value="RmlC_Cupin_sf"/>
</dbReference>
<keyword evidence="4" id="KW-1185">Reference proteome</keyword>
<feature type="region of interest" description="Disordered" evidence="1">
    <location>
        <begin position="109"/>
        <end position="138"/>
    </location>
</feature>
<dbReference type="SUPFAM" id="SSF51182">
    <property type="entry name" value="RmlC-like cupins"/>
    <property type="match status" value="1"/>
</dbReference>
<dbReference type="EMBL" id="JBHUFZ010000011">
    <property type="protein sequence ID" value="MFD1889509.1"/>
    <property type="molecule type" value="Genomic_DNA"/>
</dbReference>
<evidence type="ECO:0000259" key="2">
    <source>
        <dbReference type="Pfam" id="PF07883"/>
    </source>
</evidence>
<dbReference type="Pfam" id="PF07883">
    <property type="entry name" value="Cupin_2"/>
    <property type="match status" value="1"/>
</dbReference>
<comment type="caution">
    <text evidence="3">The sequence shown here is derived from an EMBL/GenBank/DDBJ whole genome shotgun (WGS) entry which is preliminary data.</text>
</comment>
<evidence type="ECO:0000256" key="1">
    <source>
        <dbReference type="SAM" id="MobiDB-lite"/>
    </source>
</evidence>
<dbReference type="InterPro" id="IPR013096">
    <property type="entry name" value="Cupin_2"/>
</dbReference>
<reference evidence="4" key="1">
    <citation type="journal article" date="2019" name="Int. J. Syst. Evol. Microbiol.">
        <title>The Global Catalogue of Microorganisms (GCM) 10K type strain sequencing project: providing services to taxonomists for standard genome sequencing and annotation.</title>
        <authorList>
            <consortium name="The Broad Institute Genomics Platform"/>
            <consortium name="The Broad Institute Genome Sequencing Center for Infectious Disease"/>
            <person name="Wu L."/>
            <person name="Ma J."/>
        </authorList>
    </citation>
    <scope>NUCLEOTIDE SEQUENCE [LARGE SCALE GENOMIC DNA]</scope>
    <source>
        <strain evidence="4">CAIM 431</strain>
    </source>
</reference>
<dbReference type="CDD" id="cd02233">
    <property type="entry name" value="cupin_HNL-like"/>
    <property type="match status" value="1"/>
</dbReference>
<gene>
    <name evidence="3" type="ORF">ACFSCS_04805</name>
</gene>
<evidence type="ECO:0000313" key="3">
    <source>
        <dbReference type="EMBL" id="MFD1889509.1"/>
    </source>
</evidence>
<protein>
    <submittedName>
        <fullName evidence="3">Cupin domain-containing protein</fullName>
    </submittedName>
</protein>